<evidence type="ECO:0000256" key="1">
    <source>
        <dbReference type="ARBA" id="ARBA00004914"/>
    </source>
</evidence>
<dbReference type="InterPro" id="IPR001362">
    <property type="entry name" value="Glyco_hydro_32"/>
</dbReference>
<evidence type="ECO:0000256" key="2">
    <source>
        <dbReference type="ARBA" id="ARBA00009902"/>
    </source>
</evidence>
<reference evidence="13" key="1">
    <citation type="journal article" date="2019" name="Int. J. Syst. Evol. Microbiol.">
        <title>The Global Catalogue of Microorganisms (GCM) 10K type strain sequencing project: providing services to taxonomists for standard genome sequencing and annotation.</title>
        <authorList>
            <consortium name="The Broad Institute Genomics Platform"/>
            <consortium name="The Broad Institute Genome Sequencing Center for Infectious Disease"/>
            <person name="Wu L."/>
            <person name="Ma J."/>
        </authorList>
    </citation>
    <scope>NUCLEOTIDE SEQUENCE [LARGE SCALE GENOMIC DNA]</scope>
    <source>
        <strain evidence="13">CCUG 57113</strain>
    </source>
</reference>
<dbReference type="Pfam" id="PF08244">
    <property type="entry name" value="Glyco_hydro_32C"/>
    <property type="match status" value="1"/>
</dbReference>
<proteinExistence type="inferred from homology"/>
<dbReference type="GO" id="GO:0016787">
    <property type="term" value="F:hydrolase activity"/>
    <property type="evidence" value="ECO:0007669"/>
    <property type="project" value="UniProtKB-KW"/>
</dbReference>
<dbReference type="Proteomes" id="UP001596105">
    <property type="component" value="Unassembled WGS sequence"/>
</dbReference>
<dbReference type="SMART" id="SM00640">
    <property type="entry name" value="Glyco_32"/>
    <property type="match status" value="1"/>
</dbReference>
<feature type="domain" description="Glycosyl hydrolase family 32 N-terminal" evidence="10">
    <location>
        <begin position="32"/>
        <end position="333"/>
    </location>
</feature>
<evidence type="ECO:0000256" key="3">
    <source>
        <dbReference type="ARBA" id="ARBA00012758"/>
    </source>
</evidence>
<dbReference type="Gene3D" id="2.60.120.560">
    <property type="entry name" value="Exo-inulinase, domain 1"/>
    <property type="match status" value="1"/>
</dbReference>
<dbReference type="PANTHER" id="PTHR43101:SF1">
    <property type="entry name" value="BETA-FRUCTOSIDASE"/>
    <property type="match status" value="1"/>
</dbReference>
<dbReference type="CDD" id="cd08996">
    <property type="entry name" value="GH32_FFase"/>
    <property type="match status" value="1"/>
</dbReference>
<comment type="similarity">
    <text evidence="2 8">Belongs to the glycosyl hydrolase 32 family.</text>
</comment>
<dbReference type="RefSeq" id="WP_209744290.1">
    <property type="nucleotide sequence ID" value="NZ_JBHSMH010000111.1"/>
</dbReference>
<evidence type="ECO:0000256" key="9">
    <source>
        <dbReference type="RuleBase" id="RU365015"/>
    </source>
</evidence>
<gene>
    <name evidence="12" type="ORF">ACFPPD_24485</name>
</gene>
<keyword evidence="6 8" id="KW-0326">Glycosidase</keyword>
<dbReference type="SUPFAM" id="SSF49899">
    <property type="entry name" value="Concanavalin A-like lectins/glucanases"/>
    <property type="match status" value="1"/>
</dbReference>
<keyword evidence="9" id="KW-0963">Cytoplasm</keyword>
<comment type="subcellular location">
    <subcellularLocation>
        <location evidence="9">Cytoplasm</location>
    </subcellularLocation>
</comment>
<dbReference type="EMBL" id="JBHSMH010000111">
    <property type="protein sequence ID" value="MFC5471839.1"/>
    <property type="molecule type" value="Genomic_DNA"/>
</dbReference>
<dbReference type="EC" id="3.2.1.26" evidence="3 8"/>
<evidence type="ECO:0000313" key="12">
    <source>
        <dbReference type="EMBL" id="MFC5471839.1"/>
    </source>
</evidence>
<evidence type="ECO:0000256" key="5">
    <source>
        <dbReference type="ARBA" id="ARBA00022801"/>
    </source>
</evidence>
<evidence type="ECO:0000256" key="8">
    <source>
        <dbReference type="RuleBase" id="RU362110"/>
    </source>
</evidence>
<dbReference type="InterPro" id="IPR023296">
    <property type="entry name" value="Glyco_hydro_beta-prop_sf"/>
</dbReference>
<evidence type="ECO:0000313" key="13">
    <source>
        <dbReference type="Proteomes" id="UP001596105"/>
    </source>
</evidence>
<organism evidence="12 13">
    <name type="scientific">Cohnella suwonensis</name>
    <dbReference type="NCBI Taxonomy" id="696072"/>
    <lineage>
        <taxon>Bacteria</taxon>
        <taxon>Bacillati</taxon>
        <taxon>Bacillota</taxon>
        <taxon>Bacilli</taxon>
        <taxon>Bacillales</taxon>
        <taxon>Paenibacillaceae</taxon>
        <taxon>Cohnella</taxon>
    </lineage>
</organism>
<feature type="domain" description="Glycosyl hydrolase family 32 C-terminal" evidence="11">
    <location>
        <begin position="337"/>
        <end position="487"/>
    </location>
</feature>
<evidence type="ECO:0000256" key="7">
    <source>
        <dbReference type="ARBA" id="ARBA00033367"/>
    </source>
</evidence>
<evidence type="ECO:0000259" key="11">
    <source>
        <dbReference type="Pfam" id="PF08244"/>
    </source>
</evidence>
<dbReference type="InterPro" id="IPR006232">
    <property type="entry name" value="Suc6P_hydrolase"/>
</dbReference>
<protein>
    <recommendedName>
        <fullName evidence="4 8">Sucrose-6-phosphate hydrolase</fullName>
        <ecNumber evidence="3 8">3.2.1.26</ecNumber>
    </recommendedName>
    <alternativeName>
        <fullName evidence="7 9">Invertase</fullName>
    </alternativeName>
</protein>
<comment type="caution">
    <text evidence="12">The sequence shown here is derived from an EMBL/GenBank/DDBJ whole genome shotgun (WGS) entry which is preliminary data.</text>
</comment>
<keyword evidence="5 8" id="KW-0378">Hydrolase</keyword>
<dbReference type="NCBIfam" id="TIGR01322">
    <property type="entry name" value="scrB_fam"/>
    <property type="match status" value="1"/>
</dbReference>
<dbReference type="Pfam" id="PF00251">
    <property type="entry name" value="Glyco_hydro_32N"/>
    <property type="match status" value="1"/>
</dbReference>
<dbReference type="Gene3D" id="2.115.10.20">
    <property type="entry name" value="Glycosyl hydrolase domain, family 43"/>
    <property type="match status" value="1"/>
</dbReference>
<dbReference type="InterPro" id="IPR013189">
    <property type="entry name" value="Glyco_hydro_32_C"/>
</dbReference>
<keyword evidence="9" id="KW-0119">Carbohydrate metabolism</keyword>
<keyword evidence="13" id="KW-1185">Reference proteome</keyword>
<dbReference type="InterPro" id="IPR013148">
    <property type="entry name" value="Glyco_hydro_32_N"/>
</dbReference>
<comment type="function">
    <text evidence="9">Enables the bacterium to metabolize sucrose as a sole carbon source.</text>
</comment>
<comment type="pathway">
    <text evidence="1 9">Glycan biosynthesis; sucrose metabolism.</text>
</comment>
<evidence type="ECO:0000256" key="4">
    <source>
        <dbReference type="ARBA" id="ARBA00019623"/>
    </source>
</evidence>
<dbReference type="PANTHER" id="PTHR43101">
    <property type="entry name" value="BETA-FRUCTOSIDASE"/>
    <property type="match status" value="1"/>
</dbReference>
<accession>A0ABW0M0Z6</accession>
<comment type="catalytic activity">
    <reaction evidence="8">
        <text>Hydrolysis of terminal non-reducing beta-D-fructofuranoside residues in beta-D-fructofuranosides.</text>
        <dbReference type="EC" id="3.2.1.26"/>
    </reaction>
</comment>
<sequence length="491" mass="56228">MNTHQKMLEVANQALRQAVEQLRFDPHKPALHAHAPANWLNDPNGLVYFNGEYHLFYQHNPFAPEHWGSGRIHWGHMKSKDLVHWEHLPIALAPSEDYDRDGCFSGGAAVQDGKLYLFYTSNIFTVPPGLPDDLLQQQCVAVSEDGIHFEKSELNPLIKHPPAGIGQDNHFRDPNVFFHDGTWYMLVGNRLGDNGKILLYRSDDLLRWEYVKVFGESSGDMGYMWECPDFFSLNGKDVLAFSPQGIGWPDQPNISGYYLGRLDYETLNFSHGEFYKLDHGFDFYAPQSFTDGKGRRILFGWMRMPRNAEKQWAGSMTLPRELRVTGNRLTIHPVEELTLLRQQQITVSDVRLRQDNRTTYPGIKGTCIELLCTFDLTNTDAAEFGLELRSSLDGDQKTVVTYSKEHNTITLDRNQSGDYVSGTRVLEMQRRAEKLELHIFLDTCMMEMFINYGEYVMSGWLFPDPGNEEIAFFSRGGSTTIKSVDCWGLKL</sequence>
<dbReference type="InterPro" id="IPR013320">
    <property type="entry name" value="ConA-like_dom_sf"/>
</dbReference>
<evidence type="ECO:0000259" key="10">
    <source>
        <dbReference type="Pfam" id="PF00251"/>
    </source>
</evidence>
<name>A0ABW0M0Z6_9BACL</name>
<dbReference type="SUPFAM" id="SSF75005">
    <property type="entry name" value="Arabinanase/levansucrase/invertase"/>
    <property type="match status" value="1"/>
</dbReference>
<dbReference type="InterPro" id="IPR051214">
    <property type="entry name" value="GH32_Enzymes"/>
</dbReference>
<evidence type="ECO:0000256" key="6">
    <source>
        <dbReference type="ARBA" id="ARBA00023295"/>
    </source>
</evidence>